<evidence type="ECO:0000313" key="2">
    <source>
        <dbReference type="Proteomes" id="UP000323567"/>
    </source>
</evidence>
<name>A0A5B3G9V2_9BACT</name>
<dbReference type="RefSeq" id="WP_149887300.1">
    <property type="nucleotide sequence ID" value="NZ_VVXK01000009.1"/>
</dbReference>
<proteinExistence type="predicted"/>
<dbReference type="EMBL" id="VVXK01000009">
    <property type="protein sequence ID" value="KAA2370220.1"/>
    <property type="molecule type" value="Genomic_DNA"/>
</dbReference>
<dbReference type="AlphaFoldDB" id="A0A5B3G9V2"/>
<evidence type="ECO:0008006" key="3">
    <source>
        <dbReference type="Google" id="ProtNLM"/>
    </source>
</evidence>
<reference evidence="1 2" key="1">
    <citation type="journal article" date="2019" name="Nat. Med.">
        <title>A library of human gut bacterial isolates paired with longitudinal multiomics data enables mechanistic microbiome research.</title>
        <authorList>
            <person name="Poyet M."/>
            <person name="Groussin M."/>
            <person name="Gibbons S.M."/>
            <person name="Avila-Pacheco J."/>
            <person name="Jiang X."/>
            <person name="Kearney S.M."/>
            <person name="Perrotta A.R."/>
            <person name="Berdy B."/>
            <person name="Zhao S."/>
            <person name="Lieberman T.D."/>
            <person name="Swanson P.K."/>
            <person name="Smith M."/>
            <person name="Roesemann S."/>
            <person name="Alexander J.E."/>
            <person name="Rich S.A."/>
            <person name="Livny J."/>
            <person name="Vlamakis H."/>
            <person name="Clish C."/>
            <person name="Bullock K."/>
            <person name="Deik A."/>
            <person name="Scott J."/>
            <person name="Pierce K.A."/>
            <person name="Xavier R.J."/>
            <person name="Alm E.J."/>
        </authorList>
    </citation>
    <scope>NUCLEOTIDE SEQUENCE [LARGE SCALE GENOMIC DNA]</scope>
    <source>
        <strain evidence="1 2">BIOML-A2</strain>
    </source>
</reference>
<gene>
    <name evidence="1" type="ORF">F2Y13_07770</name>
</gene>
<evidence type="ECO:0000313" key="1">
    <source>
        <dbReference type="EMBL" id="KAA2370220.1"/>
    </source>
</evidence>
<comment type="caution">
    <text evidence="1">The sequence shown here is derived from an EMBL/GenBank/DDBJ whole genome shotgun (WGS) entry which is preliminary data.</text>
</comment>
<accession>A0A5B3G9V2</accession>
<protein>
    <recommendedName>
        <fullName evidence="3">LysM domain-containing protein</fullName>
    </recommendedName>
</protein>
<sequence length="98" mass="10698">MTTATVKARQTVYDIALEQYGTCEAVGEILALNPQITNDPEALVQLGIDSIGETGFYLDVAVAPGTQLRIDDESGLMRKNTLKELGNDITTYRYGQND</sequence>
<organism evidence="1 2">
    <name type="scientific">Alistipes shahii</name>
    <dbReference type="NCBI Taxonomy" id="328814"/>
    <lineage>
        <taxon>Bacteria</taxon>
        <taxon>Pseudomonadati</taxon>
        <taxon>Bacteroidota</taxon>
        <taxon>Bacteroidia</taxon>
        <taxon>Bacteroidales</taxon>
        <taxon>Rikenellaceae</taxon>
        <taxon>Alistipes</taxon>
    </lineage>
</organism>
<dbReference type="Proteomes" id="UP000323567">
    <property type="component" value="Unassembled WGS sequence"/>
</dbReference>